<feature type="compositionally biased region" description="Basic and acidic residues" evidence="2">
    <location>
        <begin position="1"/>
        <end position="10"/>
    </location>
</feature>
<proteinExistence type="predicted"/>
<accession>A0A8X6HJ18</accession>
<evidence type="ECO:0000256" key="2">
    <source>
        <dbReference type="SAM" id="MobiDB-lite"/>
    </source>
</evidence>
<feature type="region of interest" description="Disordered" evidence="2">
    <location>
        <begin position="123"/>
        <end position="169"/>
    </location>
</feature>
<feature type="compositionally biased region" description="Low complexity" evidence="2">
    <location>
        <begin position="138"/>
        <end position="158"/>
    </location>
</feature>
<sequence length="303" mass="33728">MAQKLEKDEEKMEVDEESYGEEERQQYVKEFEHLAEGYVDDESEEAVLMTYKEIEDYILKKMAEYSKDPSINPIIPVKKRARELLDQVKDTKEKIEEANNSILDIYNDQINVLEHVAVLPKEGENNVPTKESAEAKELSPSVGPSASSGSVLKSSANANQPNPNLKSDRKVDCIDLTEDTSLIQSSSNATVDASKMLKHPVPVPAVTFNIPNKNLPELPPKPSLQVSSAAGCIVLQWDMPSNISACAKLSCFELFAYQETQKATEDPPVWRKIGSVKPLSMPMVLTLSALFTNKQNNERCPTV</sequence>
<feature type="coiled-coil region" evidence="1">
    <location>
        <begin position="78"/>
        <end position="108"/>
    </location>
</feature>
<dbReference type="AlphaFoldDB" id="A0A8X6HJ18"/>
<organism evidence="4 5">
    <name type="scientific">Trichonephila clavata</name>
    <name type="common">Joro spider</name>
    <name type="synonym">Nephila clavata</name>
    <dbReference type="NCBI Taxonomy" id="2740835"/>
    <lineage>
        <taxon>Eukaryota</taxon>
        <taxon>Metazoa</taxon>
        <taxon>Ecdysozoa</taxon>
        <taxon>Arthropoda</taxon>
        <taxon>Chelicerata</taxon>
        <taxon>Arachnida</taxon>
        <taxon>Araneae</taxon>
        <taxon>Araneomorphae</taxon>
        <taxon>Entelegynae</taxon>
        <taxon>Araneoidea</taxon>
        <taxon>Nephilidae</taxon>
        <taxon>Trichonephila</taxon>
    </lineage>
</organism>
<dbReference type="GO" id="GO:0003712">
    <property type="term" value="F:transcription coregulator activity"/>
    <property type="evidence" value="ECO:0007669"/>
    <property type="project" value="TreeGrafter"/>
</dbReference>
<dbReference type="PANTHER" id="PTHR23210">
    <property type="entry name" value="ACTIVATING TRANSCRIPTION FACTOR 7 INTERACTING PROTEIN"/>
    <property type="match status" value="1"/>
</dbReference>
<protein>
    <submittedName>
        <fullName evidence="4">Activating transcription factor 7-interacting protein 1</fullName>
    </submittedName>
</protein>
<feature type="compositionally biased region" description="Acidic residues" evidence="2">
    <location>
        <begin position="11"/>
        <end position="20"/>
    </location>
</feature>
<dbReference type="GO" id="GO:0005634">
    <property type="term" value="C:nucleus"/>
    <property type="evidence" value="ECO:0007669"/>
    <property type="project" value="TreeGrafter"/>
</dbReference>
<dbReference type="InterPro" id="IPR026085">
    <property type="entry name" value="ATF7-int"/>
</dbReference>
<dbReference type="GO" id="GO:0005667">
    <property type="term" value="C:transcription regulator complex"/>
    <property type="evidence" value="ECO:0007669"/>
    <property type="project" value="TreeGrafter"/>
</dbReference>
<dbReference type="OrthoDB" id="2434995at2759"/>
<dbReference type="PANTHER" id="PTHR23210:SF26">
    <property type="entry name" value="ACTIVATING TRANSCRIPTION FACTOR 7-INTERACTING PROTEIN 1"/>
    <property type="match status" value="1"/>
</dbReference>
<dbReference type="GO" id="GO:0006355">
    <property type="term" value="P:regulation of DNA-templated transcription"/>
    <property type="evidence" value="ECO:0007669"/>
    <property type="project" value="TreeGrafter"/>
</dbReference>
<name>A0A8X6HJ18_TRICU</name>
<dbReference type="InterPro" id="IPR056565">
    <property type="entry name" value="Fn3_ATF7IP"/>
</dbReference>
<comment type="caution">
    <text evidence="4">The sequence shown here is derived from an EMBL/GenBank/DDBJ whole genome shotgun (WGS) entry which is preliminary data.</text>
</comment>
<dbReference type="Pfam" id="PF16794">
    <property type="entry name" value="fn3_4"/>
    <property type="match status" value="1"/>
</dbReference>
<keyword evidence="5" id="KW-1185">Reference proteome</keyword>
<gene>
    <name evidence="4" type="primary">Atf7ip</name>
    <name evidence="4" type="ORF">TNCT_230591</name>
</gene>
<evidence type="ECO:0000259" key="3">
    <source>
        <dbReference type="Pfam" id="PF16794"/>
    </source>
</evidence>
<dbReference type="EMBL" id="BMAO01008568">
    <property type="protein sequence ID" value="GFR24871.1"/>
    <property type="molecule type" value="Genomic_DNA"/>
</dbReference>
<feature type="domain" description="Activating transcription factor 7-interacting protein Fn3" evidence="3">
    <location>
        <begin position="218"/>
        <end position="293"/>
    </location>
</feature>
<evidence type="ECO:0000313" key="4">
    <source>
        <dbReference type="EMBL" id="GFR24871.1"/>
    </source>
</evidence>
<feature type="region of interest" description="Disordered" evidence="2">
    <location>
        <begin position="1"/>
        <end position="24"/>
    </location>
</feature>
<evidence type="ECO:0000313" key="5">
    <source>
        <dbReference type="Proteomes" id="UP000887116"/>
    </source>
</evidence>
<keyword evidence="1" id="KW-0175">Coiled coil</keyword>
<reference evidence="4" key="1">
    <citation type="submission" date="2020-07" db="EMBL/GenBank/DDBJ databases">
        <title>Multicomponent nature underlies the extraordinary mechanical properties of spider dragline silk.</title>
        <authorList>
            <person name="Kono N."/>
            <person name="Nakamura H."/>
            <person name="Mori M."/>
            <person name="Yoshida Y."/>
            <person name="Ohtoshi R."/>
            <person name="Malay A.D."/>
            <person name="Moran D.A.P."/>
            <person name="Tomita M."/>
            <person name="Numata K."/>
            <person name="Arakawa K."/>
        </authorList>
    </citation>
    <scope>NUCLEOTIDE SEQUENCE</scope>
</reference>
<evidence type="ECO:0000256" key="1">
    <source>
        <dbReference type="SAM" id="Coils"/>
    </source>
</evidence>
<dbReference type="Proteomes" id="UP000887116">
    <property type="component" value="Unassembled WGS sequence"/>
</dbReference>